<dbReference type="KEGG" id="saes:HBH39_15525"/>
<dbReference type="RefSeq" id="WP_167679575.1">
    <property type="nucleotide sequence ID" value="NZ_CP050313.1"/>
</dbReference>
<evidence type="ECO:0000313" key="2">
    <source>
        <dbReference type="Proteomes" id="UP000502608"/>
    </source>
</evidence>
<protein>
    <submittedName>
        <fullName evidence="1">Uncharacterized protein</fullName>
    </submittedName>
</protein>
<dbReference type="Proteomes" id="UP000502608">
    <property type="component" value="Chromosome"/>
</dbReference>
<proteinExistence type="predicted"/>
<reference evidence="1 2" key="1">
    <citation type="submission" date="2020-03" db="EMBL/GenBank/DDBJ databases">
        <title>Complete genome sequence of Shewanella sp.</title>
        <authorList>
            <person name="Kim Y.-S."/>
            <person name="Kim S.-J."/>
            <person name="Jung H.-K."/>
            <person name="Kim K.-H."/>
        </authorList>
    </citation>
    <scope>NUCLEOTIDE SEQUENCE [LARGE SCALE GENOMIC DNA]</scope>
    <source>
        <strain evidence="1 2">PN3F2</strain>
    </source>
</reference>
<keyword evidence="2" id="KW-1185">Reference proteome</keyword>
<dbReference type="AlphaFoldDB" id="A0A6G9QPG0"/>
<sequence length="102" mass="11334">MKTLSPTIQRISYAAMLATFIVGIAVATTGHAEPLSHNVTSAALQIQTVQLNQQTLQSENVYEQKQEQMLSNQLAKAEDKHVAKICDKFGFAYDQESYACKR</sequence>
<dbReference type="EMBL" id="CP050313">
    <property type="protein sequence ID" value="QIR15719.1"/>
    <property type="molecule type" value="Genomic_DNA"/>
</dbReference>
<name>A0A6G9QPG0_9GAMM</name>
<organism evidence="1 2">
    <name type="scientific">Shewanella aestuarii</name>
    <dbReference type="NCBI Taxonomy" id="1028752"/>
    <lineage>
        <taxon>Bacteria</taxon>
        <taxon>Pseudomonadati</taxon>
        <taxon>Pseudomonadota</taxon>
        <taxon>Gammaproteobacteria</taxon>
        <taxon>Alteromonadales</taxon>
        <taxon>Shewanellaceae</taxon>
        <taxon>Shewanella</taxon>
    </lineage>
</organism>
<evidence type="ECO:0000313" key="1">
    <source>
        <dbReference type="EMBL" id="QIR15719.1"/>
    </source>
</evidence>
<gene>
    <name evidence="1" type="ORF">HBH39_15525</name>
</gene>
<accession>A0A6G9QPG0</accession>